<dbReference type="Proteomes" id="UP001283361">
    <property type="component" value="Unassembled WGS sequence"/>
</dbReference>
<name>A0AAE0Z9F3_9GAST</name>
<sequence length="72" mass="7742">MTVLIGEVRLPVVMPVLISKVGLPACLTSAIHRAPLRVHKGDTATGVTKASQEIAVSDLDFTEFNNRDTRLA</sequence>
<protein>
    <submittedName>
        <fullName evidence="1">Uncharacterized protein</fullName>
    </submittedName>
</protein>
<gene>
    <name evidence="1" type="ORF">RRG08_067011</name>
</gene>
<evidence type="ECO:0000313" key="1">
    <source>
        <dbReference type="EMBL" id="KAK3764337.1"/>
    </source>
</evidence>
<accession>A0AAE0Z9F3</accession>
<keyword evidence="2" id="KW-1185">Reference proteome</keyword>
<comment type="caution">
    <text evidence="1">The sequence shown here is derived from an EMBL/GenBank/DDBJ whole genome shotgun (WGS) entry which is preliminary data.</text>
</comment>
<organism evidence="1 2">
    <name type="scientific">Elysia crispata</name>
    <name type="common">lettuce slug</name>
    <dbReference type="NCBI Taxonomy" id="231223"/>
    <lineage>
        <taxon>Eukaryota</taxon>
        <taxon>Metazoa</taxon>
        <taxon>Spiralia</taxon>
        <taxon>Lophotrochozoa</taxon>
        <taxon>Mollusca</taxon>
        <taxon>Gastropoda</taxon>
        <taxon>Heterobranchia</taxon>
        <taxon>Euthyneura</taxon>
        <taxon>Panpulmonata</taxon>
        <taxon>Sacoglossa</taxon>
        <taxon>Placobranchoidea</taxon>
        <taxon>Plakobranchidae</taxon>
        <taxon>Elysia</taxon>
    </lineage>
</organism>
<dbReference type="EMBL" id="JAWDGP010004444">
    <property type="protein sequence ID" value="KAK3764337.1"/>
    <property type="molecule type" value="Genomic_DNA"/>
</dbReference>
<evidence type="ECO:0000313" key="2">
    <source>
        <dbReference type="Proteomes" id="UP001283361"/>
    </source>
</evidence>
<reference evidence="1" key="1">
    <citation type="journal article" date="2023" name="G3 (Bethesda)">
        <title>A reference genome for the long-term kleptoplast-retaining sea slug Elysia crispata morphotype clarki.</title>
        <authorList>
            <person name="Eastman K.E."/>
            <person name="Pendleton A.L."/>
            <person name="Shaikh M.A."/>
            <person name="Suttiyut T."/>
            <person name="Ogas R."/>
            <person name="Tomko P."/>
            <person name="Gavelis G."/>
            <person name="Widhalm J.R."/>
            <person name="Wisecaver J.H."/>
        </authorList>
    </citation>
    <scope>NUCLEOTIDE SEQUENCE</scope>
    <source>
        <strain evidence="1">ECLA1</strain>
    </source>
</reference>
<proteinExistence type="predicted"/>
<dbReference type="AlphaFoldDB" id="A0AAE0Z9F3"/>